<dbReference type="InterPro" id="IPR050143">
    <property type="entry name" value="TRIM/RBCC"/>
</dbReference>
<dbReference type="SMART" id="SM00336">
    <property type="entry name" value="BBOX"/>
    <property type="match status" value="1"/>
</dbReference>
<name>A0A8C3QND8_9PASS</name>
<dbReference type="PROSITE" id="PS50089">
    <property type="entry name" value="ZF_RING_2"/>
    <property type="match status" value="1"/>
</dbReference>
<dbReference type="PANTHER" id="PTHR24103">
    <property type="entry name" value="E3 UBIQUITIN-PROTEIN LIGASE TRIM"/>
    <property type="match status" value="1"/>
</dbReference>
<dbReference type="Pfam" id="PF00097">
    <property type="entry name" value="zf-C3HC4"/>
    <property type="match status" value="1"/>
</dbReference>
<dbReference type="PROSITE" id="PS50119">
    <property type="entry name" value="ZF_BBOX"/>
    <property type="match status" value="1"/>
</dbReference>
<evidence type="ECO:0000256" key="2">
    <source>
        <dbReference type="ARBA" id="ARBA00022723"/>
    </source>
</evidence>
<dbReference type="Pfam" id="PF00643">
    <property type="entry name" value="zf-B_box"/>
    <property type="match status" value="1"/>
</dbReference>
<accession>A0A8C3QND8</accession>
<dbReference type="GO" id="GO:0008270">
    <property type="term" value="F:zinc ion binding"/>
    <property type="evidence" value="ECO:0007669"/>
    <property type="project" value="UniProtKB-KW"/>
</dbReference>
<dbReference type="SMART" id="SM00184">
    <property type="entry name" value="RING"/>
    <property type="match status" value="1"/>
</dbReference>
<evidence type="ECO:0000259" key="7">
    <source>
        <dbReference type="PROSITE" id="PS50119"/>
    </source>
</evidence>
<dbReference type="InterPro" id="IPR013083">
    <property type="entry name" value="Znf_RING/FYVE/PHD"/>
</dbReference>
<evidence type="ECO:0000313" key="8">
    <source>
        <dbReference type="Ensembl" id="ENSCRFP00000008554.1"/>
    </source>
</evidence>
<dbReference type="InterPro" id="IPR018957">
    <property type="entry name" value="Znf_C3HC4_RING-type"/>
</dbReference>
<keyword evidence="3 5" id="KW-0863">Zinc-finger</keyword>
<feature type="domain" description="RING-type" evidence="6">
    <location>
        <begin position="64"/>
        <end position="107"/>
    </location>
</feature>
<dbReference type="SUPFAM" id="SSF57850">
    <property type="entry name" value="RING/U-box"/>
    <property type="match status" value="1"/>
</dbReference>
<dbReference type="PROSITE" id="PS00518">
    <property type="entry name" value="ZF_RING_1"/>
    <property type="match status" value="1"/>
</dbReference>
<protein>
    <recommendedName>
        <fullName evidence="10">TRI59 protein</fullName>
    </recommendedName>
</protein>
<proteinExistence type="inferred from homology"/>
<evidence type="ECO:0000256" key="4">
    <source>
        <dbReference type="ARBA" id="ARBA00022833"/>
    </source>
</evidence>
<feature type="domain" description="B box-type" evidence="7">
    <location>
        <begin position="150"/>
        <end position="192"/>
    </location>
</feature>
<keyword evidence="4" id="KW-0862">Zinc</keyword>
<evidence type="ECO:0000259" key="6">
    <source>
        <dbReference type="PROSITE" id="PS50089"/>
    </source>
</evidence>
<evidence type="ECO:0000256" key="5">
    <source>
        <dbReference type="PROSITE-ProRule" id="PRU00024"/>
    </source>
</evidence>
<dbReference type="AlphaFoldDB" id="A0A8C3QND8"/>
<sequence length="473" mass="52606">MHLRGGVASFALLHNFGFQSLTSSWNSLPEIRRVVDACGSRGECGLFVCVSLQAMERLEEELTCAICCDIFCDPRVLPCSHTFCGPCLRDLLSSPPAGPGPSCPSCRAPVPAAGLEALPVNFALKAVIDKCWQQLDEAAGAGAGAAGAGAEAGTCRAHPGQPLNVYCLQDRRLVCGQCLTIGKHRGHAIDDLHSAYRRAREASGRLLEELGERSRSRACSERLRQEKARCRDAMHADREAVLRYFKELGDALERQKEALLSALDELDGSISEKYDPLMEEVERVQLEESELKELYSAVQKEEAPLLFLEKLDGLQLRLQALRQKQLPEPEAVEIQPRMEKVLQELWSKTELGRVHRIHVPKPHLAPKSQSFAQQVSAALWTVGAGIRVALTDPNVLLLILVTLLMLCLRDLSDGAIPAPLVQLWKILQWLYPDFCRHVQDRVQELCYNSAHPLELCRTLFPDHFDETELDEDI</sequence>
<dbReference type="InterPro" id="IPR001841">
    <property type="entry name" value="Znf_RING"/>
</dbReference>
<reference evidence="8" key="1">
    <citation type="submission" date="2025-08" db="UniProtKB">
        <authorList>
            <consortium name="Ensembl"/>
        </authorList>
    </citation>
    <scope>IDENTIFICATION</scope>
</reference>
<reference evidence="8" key="2">
    <citation type="submission" date="2025-09" db="UniProtKB">
        <authorList>
            <consortium name="Ensembl"/>
        </authorList>
    </citation>
    <scope>IDENTIFICATION</scope>
</reference>
<dbReference type="Gene3D" id="3.30.160.60">
    <property type="entry name" value="Classic Zinc Finger"/>
    <property type="match status" value="1"/>
</dbReference>
<dbReference type="InterPro" id="IPR017907">
    <property type="entry name" value="Znf_RING_CS"/>
</dbReference>
<evidence type="ECO:0000313" key="9">
    <source>
        <dbReference type="Proteomes" id="UP000694396"/>
    </source>
</evidence>
<organism evidence="8 9">
    <name type="scientific">Cyanoderma ruficeps</name>
    <name type="common">rufous-capped babbler</name>
    <dbReference type="NCBI Taxonomy" id="181631"/>
    <lineage>
        <taxon>Eukaryota</taxon>
        <taxon>Metazoa</taxon>
        <taxon>Chordata</taxon>
        <taxon>Craniata</taxon>
        <taxon>Vertebrata</taxon>
        <taxon>Euteleostomi</taxon>
        <taxon>Archelosauria</taxon>
        <taxon>Archosauria</taxon>
        <taxon>Dinosauria</taxon>
        <taxon>Saurischia</taxon>
        <taxon>Theropoda</taxon>
        <taxon>Coelurosauria</taxon>
        <taxon>Aves</taxon>
        <taxon>Neognathae</taxon>
        <taxon>Neoaves</taxon>
        <taxon>Telluraves</taxon>
        <taxon>Australaves</taxon>
        <taxon>Passeriformes</taxon>
        <taxon>Sylvioidea</taxon>
        <taxon>Timaliidae</taxon>
        <taxon>Cyanoderma</taxon>
    </lineage>
</organism>
<dbReference type="InterPro" id="IPR000315">
    <property type="entry name" value="Znf_B-box"/>
</dbReference>
<keyword evidence="2" id="KW-0479">Metal-binding</keyword>
<dbReference type="Ensembl" id="ENSCRFT00000008861.1">
    <property type="protein sequence ID" value="ENSCRFP00000008554.1"/>
    <property type="gene ID" value="ENSCRFG00000006722.1"/>
</dbReference>
<dbReference type="Gene3D" id="3.30.40.10">
    <property type="entry name" value="Zinc/RING finger domain, C3HC4 (zinc finger)"/>
    <property type="match status" value="1"/>
</dbReference>
<dbReference type="Proteomes" id="UP000694396">
    <property type="component" value="Unplaced"/>
</dbReference>
<evidence type="ECO:0000256" key="1">
    <source>
        <dbReference type="ARBA" id="ARBA00008518"/>
    </source>
</evidence>
<evidence type="ECO:0000256" key="3">
    <source>
        <dbReference type="ARBA" id="ARBA00022771"/>
    </source>
</evidence>
<dbReference type="SUPFAM" id="SSF57845">
    <property type="entry name" value="B-box zinc-binding domain"/>
    <property type="match status" value="1"/>
</dbReference>
<keyword evidence="9" id="KW-1185">Reference proteome</keyword>
<comment type="similarity">
    <text evidence="1">Belongs to the TRIM/RBCC family.</text>
</comment>
<evidence type="ECO:0008006" key="10">
    <source>
        <dbReference type="Google" id="ProtNLM"/>
    </source>
</evidence>